<accession>A0A5J4U8I0</accession>
<reference evidence="1 2" key="1">
    <citation type="submission" date="2019-03" db="EMBL/GenBank/DDBJ databases">
        <title>Single cell metagenomics reveals metabolic interactions within the superorganism composed of flagellate Streblomastix strix and complex community of Bacteroidetes bacteria on its surface.</title>
        <authorList>
            <person name="Treitli S.C."/>
            <person name="Kolisko M."/>
            <person name="Husnik F."/>
            <person name="Keeling P."/>
            <person name="Hampl V."/>
        </authorList>
    </citation>
    <scope>NUCLEOTIDE SEQUENCE [LARGE SCALE GENOMIC DNA]</scope>
    <source>
        <strain evidence="1">ST1C</strain>
    </source>
</reference>
<gene>
    <name evidence="1" type="ORF">EZS28_037764</name>
</gene>
<protein>
    <submittedName>
        <fullName evidence="1">Uncharacterized protein</fullName>
    </submittedName>
</protein>
<evidence type="ECO:0000313" key="1">
    <source>
        <dbReference type="EMBL" id="KAA6366709.1"/>
    </source>
</evidence>
<organism evidence="1 2">
    <name type="scientific">Streblomastix strix</name>
    <dbReference type="NCBI Taxonomy" id="222440"/>
    <lineage>
        <taxon>Eukaryota</taxon>
        <taxon>Metamonada</taxon>
        <taxon>Preaxostyla</taxon>
        <taxon>Oxymonadida</taxon>
        <taxon>Streblomastigidae</taxon>
        <taxon>Streblomastix</taxon>
    </lineage>
</organism>
<proteinExistence type="predicted"/>
<feature type="non-terminal residue" evidence="1">
    <location>
        <position position="13"/>
    </location>
</feature>
<evidence type="ECO:0000313" key="2">
    <source>
        <dbReference type="Proteomes" id="UP000324800"/>
    </source>
</evidence>
<dbReference type="Proteomes" id="UP000324800">
    <property type="component" value="Unassembled WGS sequence"/>
</dbReference>
<dbReference type="EMBL" id="SNRW01019078">
    <property type="protein sequence ID" value="KAA6366709.1"/>
    <property type="molecule type" value="Genomic_DNA"/>
</dbReference>
<name>A0A5J4U8I0_9EUKA</name>
<comment type="caution">
    <text evidence="1">The sequence shown here is derived from an EMBL/GenBank/DDBJ whole genome shotgun (WGS) entry which is preliminary data.</text>
</comment>
<sequence>MSEVEGESPSEAI</sequence>